<dbReference type="Gene3D" id="2.30.30.100">
    <property type="match status" value="1"/>
</dbReference>
<organism evidence="3 4">
    <name type="scientific">Aphanomyces astaci</name>
    <name type="common">Crayfish plague agent</name>
    <dbReference type="NCBI Taxonomy" id="112090"/>
    <lineage>
        <taxon>Eukaryota</taxon>
        <taxon>Sar</taxon>
        <taxon>Stramenopiles</taxon>
        <taxon>Oomycota</taxon>
        <taxon>Saprolegniomycetes</taxon>
        <taxon>Saprolegniales</taxon>
        <taxon>Verrucalvaceae</taxon>
        <taxon>Aphanomyces</taxon>
    </lineage>
</organism>
<dbReference type="InterPro" id="IPR045117">
    <property type="entry name" value="ATXN2-like"/>
</dbReference>
<reference evidence="3 4" key="1">
    <citation type="submission" date="2018-08" db="EMBL/GenBank/DDBJ databases">
        <title>Aphanomyces genome sequencing and annotation.</title>
        <authorList>
            <person name="Minardi D."/>
            <person name="Oidtmann B."/>
            <person name="Van Der Giezen M."/>
            <person name="Studholme D.J."/>
        </authorList>
    </citation>
    <scope>NUCLEOTIDE SEQUENCE [LARGE SCALE GENOMIC DNA]</scope>
    <source>
        <strain evidence="3 4">Da</strain>
    </source>
</reference>
<gene>
    <name evidence="3" type="ORF">DYB37_000907</name>
</gene>
<dbReference type="Pfam" id="PF06741">
    <property type="entry name" value="LsmAD"/>
    <property type="match status" value="1"/>
</dbReference>
<comment type="caution">
    <text evidence="3">The sequence shown here is derived from an EMBL/GenBank/DDBJ whole genome shotgun (WGS) entry which is preliminary data.</text>
</comment>
<dbReference type="SMART" id="SM01272">
    <property type="entry name" value="LsmAD"/>
    <property type="match status" value="1"/>
</dbReference>
<dbReference type="PANTHER" id="PTHR12854">
    <property type="entry name" value="ATAXIN 2-RELATED"/>
    <property type="match status" value="1"/>
</dbReference>
<dbReference type="Pfam" id="PF14438">
    <property type="entry name" value="SM-ATX"/>
    <property type="match status" value="1"/>
</dbReference>
<name>A0A3R7APA9_APHAT</name>
<feature type="domain" description="LsmAD" evidence="2">
    <location>
        <begin position="226"/>
        <end position="295"/>
    </location>
</feature>
<dbReference type="InterPro" id="IPR025852">
    <property type="entry name" value="SM_dom_ATX"/>
</dbReference>
<feature type="region of interest" description="Disordered" evidence="1">
    <location>
        <begin position="1"/>
        <end position="61"/>
    </location>
</feature>
<feature type="region of interest" description="Disordered" evidence="1">
    <location>
        <begin position="143"/>
        <end position="180"/>
    </location>
</feature>
<dbReference type="GO" id="GO:0003729">
    <property type="term" value="F:mRNA binding"/>
    <property type="evidence" value="ECO:0007669"/>
    <property type="project" value="TreeGrafter"/>
</dbReference>
<feature type="compositionally biased region" description="Basic and acidic residues" evidence="1">
    <location>
        <begin position="285"/>
        <end position="297"/>
    </location>
</feature>
<evidence type="ECO:0000313" key="4">
    <source>
        <dbReference type="Proteomes" id="UP000285430"/>
    </source>
</evidence>
<dbReference type="GO" id="GO:0034063">
    <property type="term" value="P:stress granule assembly"/>
    <property type="evidence" value="ECO:0007669"/>
    <property type="project" value="TreeGrafter"/>
</dbReference>
<dbReference type="PANTHER" id="PTHR12854:SF7">
    <property type="entry name" value="ATAXIN-2 HOMOLOG"/>
    <property type="match status" value="1"/>
</dbReference>
<protein>
    <recommendedName>
        <fullName evidence="2">LsmAD domain-containing protein</fullName>
    </recommendedName>
</protein>
<accession>A0A3R7APA9</accession>
<feature type="region of interest" description="Disordered" evidence="1">
    <location>
        <begin position="259"/>
        <end position="319"/>
    </location>
</feature>
<evidence type="ECO:0000313" key="3">
    <source>
        <dbReference type="EMBL" id="RHZ12498.1"/>
    </source>
</evidence>
<evidence type="ECO:0000256" key="1">
    <source>
        <dbReference type="SAM" id="MobiDB-lite"/>
    </source>
</evidence>
<dbReference type="InterPro" id="IPR009604">
    <property type="entry name" value="LsmAD_domain"/>
</dbReference>
<proteinExistence type="predicted"/>
<dbReference type="Proteomes" id="UP000285430">
    <property type="component" value="Unassembled WGS sequence"/>
</dbReference>
<dbReference type="VEuPathDB" id="FungiDB:H257_03080"/>
<evidence type="ECO:0000259" key="2">
    <source>
        <dbReference type="SMART" id="SM01272"/>
    </source>
</evidence>
<dbReference type="EMBL" id="QUTH01004714">
    <property type="protein sequence ID" value="RHZ12498.1"/>
    <property type="molecule type" value="Genomic_DNA"/>
</dbReference>
<dbReference type="AlphaFoldDB" id="A0A3R7APA9"/>
<sequence>MMNSQDTSRRGAAAPVKGKKKASTPTGKKEAAPSLSPAGKTTPPGFAGPTSVSPKNKAAEIDSGTTRLLRHRALYTFLFYMGRSVEVTLKDQSKYTGVLDCIDPDDFTVVLKNTQRLTPGNEPFETGSTFVIQQYLLAHIATNGHPKDDSSSSSVDGAHGKPLHPGQQSSFQTDGDITNNSHAHLYGRELQTASSWLDPSLDSGDLDASRGGKTSWNQFEVNSKLFGVKNTYDENLYTTKLDKSKISFEQSKAAEKLAREIESQTSQNHHVSEERGKYTQDSIDEEARYSSVEDKVKVSTPKAASPANAKQTEAQPVVKKGLNPKAKEFKLSASASAFVPISPYETIVSKPSWMSTILPAIHRGGAPPSKGDKTQLHHNGEAERTLADEYFDRICALENENERFRGEMRHVRSLLSNNIHAREDETTSTLASLKLALAAKVQSDAAFYDTEKQKAALLFGEVGPNYYIVVRLGKQVESVELHMQQQHTALDQRLQQVTQAKSADQSMSQQQQHSHEVNVLVRDHSQSIEELRSVVASMRSTILQVKTDMEADKNERWKNCYQMDLDKVQTAVHGKADMAAWTEVEMRLQSQLERLSNRVAMDKSELLRVVEEQRDAGMSIESKRMAHMVQDTKRVADHLVGLEQLIHGETKALGQLSVSADWDHKFRTLADEVAPEVSTRSAAYQQLDDDMRSQWADLHDATRDVTVHVQSRLKDVEEIMPLEIKARQKRDDKLKKRIDGLAKSLTHVLDSLRTDVECGRNATTLRMNGIVAAQKEMADNMTKVTTSVTNRLQTVQDDTRVAMTNALDMTTQSFTQRLAADVAHSVQHLQKSIDERLELLRQGWASLDSRTQDQLAQVHAHVDKGVAEMHARLLAVYGDVEKGQVEAMQQSLVHRESFQAQLLALETVVADVRVRVASTVQSLDATWTQTFHGIRIATAVEQCVADVVAQVVDESAKQTLEYMAWSTQQGFEWQASQVSDAISAASFDARVQHQSLVRASLDEVVQRLATIDRRCHDAITGLRDDHSQVAGRVHQVQDTLVTMAWNIEERSVADTVADVLRSCVTSVANAVNAHDVVGQVQGLGHQIRQVEFKVQGLRNELEEVRQESTQKDECHRLRVSITSIHEQVNALAAGLDTMQRNVAAGVPSDDTSFAL</sequence>
<dbReference type="VEuPathDB" id="FungiDB:H257_03081"/>
<feature type="compositionally biased region" description="Polar residues" evidence="1">
    <location>
        <begin position="166"/>
        <end position="180"/>
    </location>
</feature>
<dbReference type="GO" id="GO:0010494">
    <property type="term" value="C:cytoplasmic stress granule"/>
    <property type="evidence" value="ECO:0007669"/>
    <property type="project" value="TreeGrafter"/>
</dbReference>